<proteinExistence type="predicted"/>
<dbReference type="PANTHER" id="PTHR43433">
    <property type="entry name" value="HYDROLASE, ALPHA/BETA FOLD FAMILY PROTEIN"/>
    <property type="match status" value="1"/>
</dbReference>
<evidence type="ECO:0000313" key="3">
    <source>
        <dbReference type="Proteomes" id="UP000247763"/>
    </source>
</evidence>
<dbReference type="AlphaFoldDB" id="A0A2Z3HIX1"/>
<dbReference type="PRINTS" id="PR00111">
    <property type="entry name" value="ABHYDROLASE"/>
</dbReference>
<dbReference type="KEGG" id="phb:HYN04_00895"/>
<gene>
    <name evidence="2" type="ORF">HYN04_00895</name>
</gene>
<organism evidence="2 3">
    <name type="scientific">Phenylobacterium parvum</name>
    <dbReference type="NCBI Taxonomy" id="2201350"/>
    <lineage>
        <taxon>Bacteria</taxon>
        <taxon>Pseudomonadati</taxon>
        <taxon>Pseudomonadota</taxon>
        <taxon>Alphaproteobacteria</taxon>
        <taxon>Caulobacterales</taxon>
        <taxon>Caulobacteraceae</taxon>
        <taxon>Phenylobacterium</taxon>
    </lineage>
</organism>
<accession>A0A2Z3HIX1</accession>
<dbReference type="OrthoDB" id="9814760at2"/>
<dbReference type="InterPro" id="IPR029058">
    <property type="entry name" value="AB_hydrolase_fold"/>
</dbReference>
<dbReference type="SUPFAM" id="SSF53474">
    <property type="entry name" value="alpha/beta-Hydrolases"/>
    <property type="match status" value="1"/>
</dbReference>
<dbReference type="PANTHER" id="PTHR43433:SF5">
    <property type="entry name" value="AB HYDROLASE-1 DOMAIN-CONTAINING PROTEIN"/>
    <property type="match status" value="1"/>
</dbReference>
<feature type="domain" description="AB hydrolase-1" evidence="1">
    <location>
        <begin position="20"/>
        <end position="251"/>
    </location>
</feature>
<name>A0A2Z3HIX1_9CAUL</name>
<dbReference type="InterPro" id="IPR000073">
    <property type="entry name" value="AB_hydrolase_1"/>
</dbReference>
<dbReference type="Proteomes" id="UP000247763">
    <property type="component" value="Chromosome"/>
</dbReference>
<dbReference type="GO" id="GO:0046503">
    <property type="term" value="P:glycerolipid catabolic process"/>
    <property type="evidence" value="ECO:0007669"/>
    <property type="project" value="TreeGrafter"/>
</dbReference>
<dbReference type="InterPro" id="IPR050471">
    <property type="entry name" value="AB_hydrolase"/>
</dbReference>
<dbReference type="Pfam" id="PF00561">
    <property type="entry name" value="Abhydrolase_1"/>
    <property type="match status" value="1"/>
</dbReference>
<dbReference type="GO" id="GO:0004806">
    <property type="term" value="F:triacylglycerol lipase activity"/>
    <property type="evidence" value="ECO:0007669"/>
    <property type="project" value="TreeGrafter"/>
</dbReference>
<evidence type="ECO:0000259" key="1">
    <source>
        <dbReference type="Pfam" id="PF00561"/>
    </source>
</evidence>
<protein>
    <submittedName>
        <fullName evidence="2">Alpha/beta hydrolase</fullName>
    </submittedName>
</protein>
<sequence length="272" mass="29092">MPRLIANGLDIHYERTGQGPRLLFISGTGGDLRVRPNMLDGPFARAFDLVAYDQRGLGQTEKPDHPYSMADYADDAAGLMDSLGWEDALVIGVSFGGMVAQNLVVRHPGRVRRLVLACTSPGGAGGASFPFHDIGHLKGEARARHLLPVNDTRLDAAWAAANPERYAEAIAQAAADPFAGEPGREMGARRQIEARAGHDVWADLPAVRTPVMIAAGRHDGIAPPQSQLNLALALRGSVLRFFEGGHMFMLQDRSAVPAMVDFLLQGDALAGT</sequence>
<dbReference type="EMBL" id="CP029479">
    <property type="protein sequence ID" value="AWM76443.1"/>
    <property type="molecule type" value="Genomic_DNA"/>
</dbReference>
<dbReference type="Gene3D" id="3.40.50.1820">
    <property type="entry name" value="alpha/beta hydrolase"/>
    <property type="match status" value="1"/>
</dbReference>
<reference evidence="3" key="1">
    <citation type="submission" date="2018-05" db="EMBL/GenBank/DDBJ databases">
        <title>Genome sequencing of Phenylobacterium sp. HYN0004.</title>
        <authorList>
            <person name="Yi H."/>
            <person name="Baek C."/>
        </authorList>
    </citation>
    <scope>NUCLEOTIDE SEQUENCE [LARGE SCALE GENOMIC DNA]</scope>
    <source>
        <strain evidence="3">HYN0004</strain>
    </source>
</reference>
<dbReference type="RefSeq" id="WP_110449012.1">
    <property type="nucleotide sequence ID" value="NZ_CP029479.1"/>
</dbReference>
<keyword evidence="3" id="KW-1185">Reference proteome</keyword>
<evidence type="ECO:0000313" key="2">
    <source>
        <dbReference type="EMBL" id="AWM76443.1"/>
    </source>
</evidence>
<keyword evidence="2" id="KW-0378">Hydrolase</keyword>